<dbReference type="Proteomes" id="UP001500466">
    <property type="component" value="Unassembled WGS sequence"/>
</dbReference>
<protein>
    <submittedName>
        <fullName evidence="4">FMN-binding protein</fullName>
    </submittedName>
</protein>
<feature type="compositionally biased region" description="Low complexity" evidence="1">
    <location>
        <begin position="34"/>
        <end position="54"/>
    </location>
</feature>
<feature type="domain" description="FMN-binding" evidence="3">
    <location>
        <begin position="91"/>
        <end position="168"/>
    </location>
</feature>
<feature type="compositionally biased region" description="Gly residues" evidence="1">
    <location>
        <begin position="55"/>
        <end position="70"/>
    </location>
</feature>
<evidence type="ECO:0000259" key="3">
    <source>
        <dbReference type="SMART" id="SM00900"/>
    </source>
</evidence>
<comment type="caution">
    <text evidence="4">The sequence shown here is derived from an EMBL/GenBank/DDBJ whole genome shotgun (WGS) entry which is preliminary data.</text>
</comment>
<feature type="compositionally biased region" description="Low complexity" evidence="1">
    <location>
        <begin position="71"/>
        <end position="85"/>
    </location>
</feature>
<keyword evidence="5" id="KW-1185">Reference proteome</keyword>
<evidence type="ECO:0000256" key="1">
    <source>
        <dbReference type="SAM" id="MobiDB-lite"/>
    </source>
</evidence>
<organism evidence="4 5">
    <name type="scientific">Yinghuangia aomiensis</name>
    <dbReference type="NCBI Taxonomy" id="676205"/>
    <lineage>
        <taxon>Bacteria</taxon>
        <taxon>Bacillati</taxon>
        <taxon>Actinomycetota</taxon>
        <taxon>Actinomycetes</taxon>
        <taxon>Kitasatosporales</taxon>
        <taxon>Streptomycetaceae</taxon>
        <taxon>Yinghuangia</taxon>
    </lineage>
</organism>
<feature type="chain" id="PRO_5046454068" evidence="2">
    <location>
        <begin position="28"/>
        <end position="170"/>
    </location>
</feature>
<keyword evidence="2" id="KW-0732">Signal</keyword>
<dbReference type="InterPro" id="IPR007329">
    <property type="entry name" value="FMN-bd"/>
</dbReference>
<dbReference type="RefSeq" id="WP_345675029.1">
    <property type="nucleotide sequence ID" value="NZ_BAABHS010000006.1"/>
</dbReference>
<name>A0ABP9GZC8_9ACTN</name>
<dbReference type="Gene3D" id="3.90.1010.20">
    <property type="match status" value="1"/>
</dbReference>
<feature type="region of interest" description="Disordered" evidence="1">
    <location>
        <begin position="29"/>
        <end position="87"/>
    </location>
</feature>
<proteinExistence type="predicted"/>
<dbReference type="SMART" id="SM00900">
    <property type="entry name" value="FMN_bind"/>
    <property type="match status" value="1"/>
</dbReference>
<gene>
    <name evidence="4" type="ORF">GCM10023205_20370</name>
</gene>
<accession>A0ABP9GZC8</accession>
<evidence type="ECO:0000313" key="4">
    <source>
        <dbReference type="EMBL" id="GAA4957846.1"/>
    </source>
</evidence>
<evidence type="ECO:0000313" key="5">
    <source>
        <dbReference type="Proteomes" id="UP001500466"/>
    </source>
</evidence>
<dbReference type="Pfam" id="PF04205">
    <property type="entry name" value="FMN_bind"/>
    <property type="match status" value="1"/>
</dbReference>
<dbReference type="EMBL" id="BAABHS010000006">
    <property type="protein sequence ID" value="GAA4957846.1"/>
    <property type="molecule type" value="Genomic_DNA"/>
</dbReference>
<reference evidence="5" key="1">
    <citation type="journal article" date="2019" name="Int. J. Syst. Evol. Microbiol.">
        <title>The Global Catalogue of Microorganisms (GCM) 10K type strain sequencing project: providing services to taxonomists for standard genome sequencing and annotation.</title>
        <authorList>
            <consortium name="The Broad Institute Genomics Platform"/>
            <consortium name="The Broad Institute Genome Sequencing Center for Infectious Disease"/>
            <person name="Wu L."/>
            <person name="Ma J."/>
        </authorList>
    </citation>
    <scope>NUCLEOTIDE SEQUENCE [LARGE SCALE GENOMIC DNA]</scope>
    <source>
        <strain evidence="5">JCM 17986</strain>
    </source>
</reference>
<evidence type="ECO:0000256" key="2">
    <source>
        <dbReference type="SAM" id="SignalP"/>
    </source>
</evidence>
<feature type="signal peptide" evidence="2">
    <location>
        <begin position="1"/>
        <end position="27"/>
    </location>
</feature>
<sequence>MRRAALTTVSSVAGIVLLLSLKPHSTAPITAATDDGQSGSSGNSSAAAPDSGTTGSSGGSSDSGGTGTGSGTTTAAGARDGTFTGSAISTRYGPVQVAVTVANGRITNVDVVQVPTRDRRDREINDYAVPQLTSETMDAQSTAIDAVSGATYTSQGYIRSLQSALDQAHA</sequence>